<keyword evidence="2 5" id="KW-0812">Transmembrane</keyword>
<keyword evidence="4 5" id="KW-0472">Membrane</keyword>
<evidence type="ECO:0000259" key="6">
    <source>
        <dbReference type="PROSITE" id="PS50850"/>
    </source>
</evidence>
<evidence type="ECO:0000256" key="1">
    <source>
        <dbReference type="ARBA" id="ARBA00004651"/>
    </source>
</evidence>
<dbReference type="InterPro" id="IPR011701">
    <property type="entry name" value="MFS"/>
</dbReference>
<accession>A0A2V3DQH4</accession>
<keyword evidence="8" id="KW-1185">Reference proteome</keyword>
<dbReference type="InterPro" id="IPR020846">
    <property type="entry name" value="MFS_dom"/>
</dbReference>
<name>A0A2V3DQH4_9MICC</name>
<reference evidence="7 8" key="1">
    <citation type="submission" date="2018-05" db="EMBL/GenBank/DDBJ databases">
        <title>Genetic diversity of glacier-inhabiting Cryobacterium bacteria in China and description of Cryobacterium mengkeensis sp. nov. and Arthrobacter glacialis sp. nov.</title>
        <authorList>
            <person name="Liu Q."/>
            <person name="Xin Y.-H."/>
        </authorList>
    </citation>
    <scope>NUCLEOTIDE SEQUENCE [LARGE SCALE GENOMIC DNA]</scope>
    <source>
        <strain evidence="7 8">GP3</strain>
    </source>
</reference>
<dbReference type="PANTHER" id="PTHR23528">
    <property type="match status" value="1"/>
</dbReference>
<dbReference type="SUPFAM" id="SSF103473">
    <property type="entry name" value="MFS general substrate transporter"/>
    <property type="match status" value="1"/>
</dbReference>
<feature type="transmembrane region" description="Helical" evidence="5">
    <location>
        <begin position="323"/>
        <end position="341"/>
    </location>
</feature>
<protein>
    <submittedName>
        <fullName evidence="7">MFS transporter</fullName>
    </submittedName>
</protein>
<feature type="transmembrane region" description="Helical" evidence="5">
    <location>
        <begin position="178"/>
        <end position="200"/>
    </location>
</feature>
<evidence type="ECO:0000256" key="5">
    <source>
        <dbReference type="SAM" id="Phobius"/>
    </source>
</evidence>
<dbReference type="Gene3D" id="1.20.1250.20">
    <property type="entry name" value="MFS general substrate transporter like domains"/>
    <property type="match status" value="2"/>
</dbReference>
<comment type="caution">
    <text evidence="7">The sequence shown here is derived from an EMBL/GenBank/DDBJ whole genome shotgun (WGS) entry which is preliminary data.</text>
</comment>
<dbReference type="EMBL" id="QHLZ01000007">
    <property type="protein sequence ID" value="PXA64951.1"/>
    <property type="molecule type" value="Genomic_DNA"/>
</dbReference>
<feature type="transmembrane region" description="Helical" evidence="5">
    <location>
        <begin position="142"/>
        <end position="166"/>
    </location>
</feature>
<proteinExistence type="predicted"/>
<dbReference type="PROSITE" id="PS50850">
    <property type="entry name" value="MFS"/>
    <property type="match status" value="1"/>
</dbReference>
<evidence type="ECO:0000256" key="2">
    <source>
        <dbReference type="ARBA" id="ARBA00022692"/>
    </source>
</evidence>
<gene>
    <name evidence="7" type="ORF">CVS29_12220</name>
</gene>
<feature type="transmembrane region" description="Helical" evidence="5">
    <location>
        <begin position="206"/>
        <end position="223"/>
    </location>
</feature>
<feature type="transmembrane region" description="Helical" evidence="5">
    <location>
        <begin position="347"/>
        <end position="365"/>
    </location>
</feature>
<dbReference type="InterPro" id="IPR036259">
    <property type="entry name" value="MFS_trans_sf"/>
</dbReference>
<comment type="subcellular location">
    <subcellularLocation>
        <location evidence="1">Cell membrane</location>
        <topology evidence="1">Multi-pass membrane protein</topology>
    </subcellularLocation>
</comment>
<dbReference type="GO" id="GO:0005886">
    <property type="term" value="C:plasma membrane"/>
    <property type="evidence" value="ECO:0007669"/>
    <property type="project" value="UniProtKB-SubCell"/>
</dbReference>
<evidence type="ECO:0000256" key="4">
    <source>
        <dbReference type="ARBA" id="ARBA00023136"/>
    </source>
</evidence>
<sequence length="434" mass="46368">MPRIIQDMATLDPANASVGMAAADPAAALAQLPEHPQPPPVSRSWLWYFSLAWFGFWLLVMLPGQFMVAKISAMVAPEDKVSVTSFLIAETAIVILLSVPVIGVLCDRSNFRFGRRRTWALMGFAVAAVPFSIIGLQSNWAVIAILVAIVALGEAAVLVALSAMIADQVPTNQRGRASAAMGVPQVLALAIGMVLVTMLVTSVPGSWALIGVLGLLCALPFLLRFTEPPVPEIPASRATLRHAITLPRPKAYPGYYWAMTSRVMIHSGNLVGTTYLLFFLSDVLEVKSPDDSLLVLILIYLVACGFTSWLGGVLSDKWGKRRVFIGMAAGLQGAAALLLAVLPTWEASMVAAVLLGLGFGMFLSVDQALVTDLLPNAATRGRDLGLINTAQHIPIAPIVGWLVLSFAGYRSLYVVAALIMIAGGIAVYRIRNVR</sequence>
<feature type="transmembrane region" description="Helical" evidence="5">
    <location>
        <begin position="118"/>
        <end position="136"/>
    </location>
</feature>
<dbReference type="OrthoDB" id="7584869at2"/>
<feature type="transmembrane region" description="Helical" evidence="5">
    <location>
        <begin position="86"/>
        <end position="106"/>
    </location>
</feature>
<organism evidence="7 8">
    <name type="scientific">Arthrobacter psychrochitiniphilus</name>
    <dbReference type="NCBI Taxonomy" id="291045"/>
    <lineage>
        <taxon>Bacteria</taxon>
        <taxon>Bacillati</taxon>
        <taxon>Actinomycetota</taxon>
        <taxon>Actinomycetes</taxon>
        <taxon>Micrococcales</taxon>
        <taxon>Micrococcaceae</taxon>
        <taxon>Arthrobacter</taxon>
    </lineage>
</organism>
<feature type="transmembrane region" description="Helical" evidence="5">
    <location>
        <begin position="386"/>
        <end position="406"/>
    </location>
</feature>
<evidence type="ECO:0000256" key="3">
    <source>
        <dbReference type="ARBA" id="ARBA00022989"/>
    </source>
</evidence>
<evidence type="ECO:0000313" key="7">
    <source>
        <dbReference type="EMBL" id="PXA64951.1"/>
    </source>
</evidence>
<dbReference type="AlphaFoldDB" id="A0A2V3DQH4"/>
<feature type="transmembrane region" description="Helical" evidence="5">
    <location>
        <begin position="412"/>
        <end position="430"/>
    </location>
</feature>
<feature type="transmembrane region" description="Helical" evidence="5">
    <location>
        <begin position="45"/>
        <end position="66"/>
    </location>
</feature>
<keyword evidence="3 5" id="KW-1133">Transmembrane helix</keyword>
<dbReference type="Proteomes" id="UP000246303">
    <property type="component" value="Unassembled WGS sequence"/>
</dbReference>
<feature type="domain" description="Major facilitator superfamily (MFS) profile" evidence="6">
    <location>
        <begin position="45"/>
        <end position="434"/>
    </location>
</feature>
<dbReference type="GO" id="GO:0022857">
    <property type="term" value="F:transmembrane transporter activity"/>
    <property type="evidence" value="ECO:0007669"/>
    <property type="project" value="InterPro"/>
</dbReference>
<feature type="transmembrane region" description="Helical" evidence="5">
    <location>
        <begin position="293"/>
        <end position="311"/>
    </location>
</feature>
<evidence type="ECO:0000313" key="8">
    <source>
        <dbReference type="Proteomes" id="UP000246303"/>
    </source>
</evidence>
<dbReference type="Pfam" id="PF07690">
    <property type="entry name" value="MFS_1"/>
    <property type="match status" value="2"/>
</dbReference>
<feature type="transmembrane region" description="Helical" evidence="5">
    <location>
        <begin position="263"/>
        <end position="281"/>
    </location>
</feature>
<dbReference type="PANTHER" id="PTHR23528:SF1">
    <property type="entry name" value="MAJOR FACILITATOR SUPERFAMILY (MFS) PROFILE DOMAIN-CONTAINING PROTEIN"/>
    <property type="match status" value="1"/>
</dbReference>